<dbReference type="Proteomes" id="UP000799424">
    <property type="component" value="Unassembled WGS sequence"/>
</dbReference>
<gene>
    <name evidence="2" type="ORF">CC86DRAFT_156337</name>
</gene>
<evidence type="ECO:0000256" key="1">
    <source>
        <dbReference type="SAM" id="SignalP"/>
    </source>
</evidence>
<proteinExistence type="predicted"/>
<feature type="chain" id="PRO_5025543303" description="Secreted protein" evidence="1">
    <location>
        <begin position="19"/>
        <end position="96"/>
    </location>
</feature>
<evidence type="ECO:0000313" key="3">
    <source>
        <dbReference type="Proteomes" id="UP000799424"/>
    </source>
</evidence>
<evidence type="ECO:0008006" key="4">
    <source>
        <dbReference type="Google" id="ProtNLM"/>
    </source>
</evidence>
<sequence length="96" mass="10643">MNTCWHVCCIVTLTNASASCCSSPVVTISSEISRHSAALGIARYLYRYWRVRCVSTQGWAAREQPLEMLHGGHSFVSRVYLGDDAPYHLRGAVLTP</sequence>
<dbReference type="EMBL" id="MU006251">
    <property type="protein sequence ID" value="KAF2818495.1"/>
    <property type="molecule type" value="Genomic_DNA"/>
</dbReference>
<keyword evidence="1" id="KW-0732">Signal</keyword>
<name>A0A6A6ZDZ0_9PLEO</name>
<evidence type="ECO:0000313" key="2">
    <source>
        <dbReference type="EMBL" id="KAF2818495.1"/>
    </source>
</evidence>
<organism evidence="2 3">
    <name type="scientific">Ophiobolus disseminans</name>
    <dbReference type="NCBI Taxonomy" id="1469910"/>
    <lineage>
        <taxon>Eukaryota</taxon>
        <taxon>Fungi</taxon>
        <taxon>Dikarya</taxon>
        <taxon>Ascomycota</taxon>
        <taxon>Pezizomycotina</taxon>
        <taxon>Dothideomycetes</taxon>
        <taxon>Pleosporomycetidae</taxon>
        <taxon>Pleosporales</taxon>
        <taxon>Pleosporineae</taxon>
        <taxon>Phaeosphaeriaceae</taxon>
        <taxon>Ophiobolus</taxon>
    </lineage>
</organism>
<feature type="signal peptide" evidence="1">
    <location>
        <begin position="1"/>
        <end position="18"/>
    </location>
</feature>
<accession>A0A6A6ZDZ0</accession>
<reference evidence="2" key="1">
    <citation type="journal article" date="2020" name="Stud. Mycol.">
        <title>101 Dothideomycetes genomes: a test case for predicting lifestyles and emergence of pathogens.</title>
        <authorList>
            <person name="Haridas S."/>
            <person name="Albert R."/>
            <person name="Binder M."/>
            <person name="Bloem J."/>
            <person name="Labutti K."/>
            <person name="Salamov A."/>
            <person name="Andreopoulos B."/>
            <person name="Baker S."/>
            <person name="Barry K."/>
            <person name="Bills G."/>
            <person name="Bluhm B."/>
            <person name="Cannon C."/>
            <person name="Castanera R."/>
            <person name="Culley D."/>
            <person name="Daum C."/>
            <person name="Ezra D."/>
            <person name="Gonzalez J."/>
            <person name="Henrissat B."/>
            <person name="Kuo A."/>
            <person name="Liang C."/>
            <person name="Lipzen A."/>
            <person name="Lutzoni F."/>
            <person name="Magnuson J."/>
            <person name="Mondo S."/>
            <person name="Nolan M."/>
            <person name="Ohm R."/>
            <person name="Pangilinan J."/>
            <person name="Park H.-J."/>
            <person name="Ramirez L."/>
            <person name="Alfaro M."/>
            <person name="Sun H."/>
            <person name="Tritt A."/>
            <person name="Yoshinaga Y."/>
            <person name="Zwiers L.-H."/>
            <person name="Turgeon B."/>
            <person name="Goodwin S."/>
            <person name="Spatafora J."/>
            <person name="Crous P."/>
            <person name="Grigoriev I."/>
        </authorList>
    </citation>
    <scope>NUCLEOTIDE SEQUENCE</scope>
    <source>
        <strain evidence="2">CBS 113818</strain>
    </source>
</reference>
<dbReference type="AlphaFoldDB" id="A0A6A6ZDZ0"/>
<keyword evidence="3" id="KW-1185">Reference proteome</keyword>
<protein>
    <recommendedName>
        <fullName evidence="4">Secreted protein</fullName>
    </recommendedName>
</protein>